<keyword evidence="4" id="KW-1185">Reference proteome</keyword>
<organism evidence="3 4">
    <name type="scientific">Monodelphis domestica</name>
    <name type="common">Gray short-tailed opossum</name>
    <dbReference type="NCBI Taxonomy" id="13616"/>
    <lineage>
        <taxon>Eukaryota</taxon>
        <taxon>Metazoa</taxon>
        <taxon>Chordata</taxon>
        <taxon>Craniata</taxon>
        <taxon>Vertebrata</taxon>
        <taxon>Euteleostomi</taxon>
        <taxon>Mammalia</taxon>
        <taxon>Metatheria</taxon>
        <taxon>Didelphimorphia</taxon>
        <taxon>Didelphidae</taxon>
        <taxon>Monodelphis</taxon>
    </lineage>
</organism>
<feature type="domain" description="IQCH-like ATP-grasp" evidence="2">
    <location>
        <begin position="297"/>
        <end position="526"/>
    </location>
</feature>
<evidence type="ECO:0000259" key="2">
    <source>
        <dbReference type="Pfam" id="PF24923"/>
    </source>
</evidence>
<dbReference type="InterPro" id="IPR000048">
    <property type="entry name" value="IQ_motif_EF-hand-BS"/>
</dbReference>
<dbReference type="AlphaFoldDB" id="F7BJ40"/>
<dbReference type="Ensembl" id="ENSMODT00000012177.4">
    <property type="protein sequence ID" value="ENSMODP00000011953.4"/>
    <property type="gene ID" value="ENSMODG00000009566.4"/>
</dbReference>
<dbReference type="Bgee" id="ENSMODG00000009566">
    <property type="expression patterns" value="Expressed in spermatocyte and 5 other cell types or tissues"/>
</dbReference>
<feature type="region of interest" description="Disordered" evidence="1">
    <location>
        <begin position="599"/>
        <end position="620"/>
    </location>
</feature>
<dbReference type="InterPro" id="IPR038752">
    <property type="entry name" value="IQCH"/>
</dbReference>
<evidence type="ECO:0000313" key="4">
    <source>
        <dbReference type="Proteomes" id="UP000002280"/>
    </source>
</evidence>
<reference evidence="3" key="3">
    <citation type="submission" date="2025-09" db="UniProtKB">
        <authorList>
            <consortium name="Ensembl"/>
        </authorList>
    </citation>
    <scope>IDENTIFICATION</scope>
</reference>
<accession>F7BJ40</accession>
<dbReference type="FunCoup" id="F7BJ40">
    <property type="interactions" value="34"/>
</dbReference>
<dbReference type="InterPro" id="IPR056855">
    <property type="entry name" value="ATP-grasp_IQCH"/>
</dbReference>
<dbReference type="Pfam" id="PF00612">
    <property type="entry name" value="IQ"/>
    <property type="match status" value="1"/>
</dbReference>
<reference evidence="3 4" key="1">
    <citation type="journal article" date="2007" name="Nature">
        <title>Genome of the marsupial Monodelphis domestica reveals innovation in non-coding sequences.</title>
        <authorList>
            <person name="Mikkelsen T.S."/>
            <person name="Wakefield M.J."/>
            <person name="Aken B."/>
            <person name="Amemiya C.T."/>
            <person name="Chang J.L."/>
            <person name="Duke S."/>
            <person name="Garber M."/>
            <person name="Gentles A.J."/>
            <person name="Goodstadt L."/>
            <person name="Heger A."/>
            <person name="Jurka J."/>
            <person name="Kamal M."/>
            <person name="Mauceli E."/>
            <person name="Searle S.M."/>
            <person name="Sharpe T."/>
            <person name="Baker M.L."/>
            <person name="Batzer M.A."/>
            <person name="Benos P.V."/>
            <person name="Belov K."/>
            <person name="Clamp M."/>
            <person name="Cook A."/>
            <person name="Cuff J."/>
            <person name="Das R."/>
            <person name="Davidow L."/>
            <person name="Deakin J.E."/>
            <person name="Fazzari M.J."/>
            <person name="Glass J.L."/>
            <person name="Grabherr M."/>
            <person name="Greally J.M."/>
            <person name="Gu W."/>
            <person name="Hore T.A."/>
            <person name="Huttley G.A."/>
            <person name="Kleber M."/>
            <person name="Jirtle R.L."/>
            <person name="Koina E."/>
            <person name="Lee J.T."/>
            <person name="Mahony S."/>
            <person name="Marra M.A."/>
            <person name="Miller R.D."/>
            <person name="Nicholls R.D."/>
            <person name="Oda M."/>
            <person name="Papenfuss A.T."/>
            <person name="Parra Z.E."/>
            <person name="Pollock D.D."/>
            <person name="Ray D.A."/>
            <person name="Schein J.E."/>
            <person name="Speed T.P."/>
            <person name="Thompson K."/>
            <person name="VandeBerg J.L."/>
            <person name="Wade C.M."/>
            <person name="Walker J.A."/>
            <person name="Waters P.D."/>
            <person name="Webber C."/>
            <person name="Weidman J.R."/>
            <person name="Xie X."/>
            <person name="Zody M.C."/>
            <person name="Baldwin J."/>
            <person name="Abdouelleil A."/>
            <person name="Abdulkadir J."/>
            <person name="Abebe A."/>
            <person name="Abera B."/>
            <person name="Abreu J."/>
            <person name="Acer S.C."/>
            <person name="Aftuck L."/>
            <person name="Alexander A."/>
            <person name="An P."/>
            <person name="Anderson E."/>
            <person name="Anderson S."/>
            <person name="Arachi H."/>
            <person name="Azer M."/>
            <person name="Bachantsang P."/>
            <person name="Barry A."/>
            <person name="Bayul T."/>
            <person name="Berlin A."/>
            <person name="Bessette D."/>
            <person name="Bloom T."/>
            <person name="Bloom T."/>
            <person name="Boguslavskiy L."/>
            <person name="Bonnet C."/>
            <person name="Boukhgalter B."/>
            <person name="Bourzgui I."/>
            <person name="Brown A."/>
            <person name="Cahill P."/>
            <person name="Channer S."/>
            <person name="Cheshatsang Y."/>
            <person name="Chuda L."/>
            <person name="Citroen M."/>
            <person name="Collymore A."/>
            <person name="Cooke P."/>
            <person name="Costello M."/>
            <person name="D'Aco K."/>
            <person name="Daza R."/>
            <person name="De Haan G."/>
            <person name="DeGray S."/>
            <person name="DeMaso C."/>
            <person name="Dhargay N."/>
            <person name="Dooley K."/>
            <person name="Dooley E."/>
            <person name="Doricent M."/>
            <person name="Dorje P."/>
            <person name="Dorjee K."/>
            <person name="Dupes A."/>
            <person name="Elong R."/>
            <person name="Falk J."/>
            <person name="Farina A."/>
            <person name="Faro S."/>
            <person name="Ferguson D."/>
            <person name="Fisher S."/>
            <person name="Foley C.D."/>
            <person name="Franke A."/>
            <person name="Friedrich D."/>
            <person name="Gadbois L."/>
            <person name="Gearin G."/>
            <person name="Gearin C.R."/>
            <person name="Giannoukos G."/>
            <person name="Goode T."/>
            <person name="Graham J."/>
            <person name="Grandbois E."/>
            <person name="Grewal S."/>
            <person name="Gyaltsen K."/>
            <person name="Hafez N."/>
            <person name="Hagos B."/>
            <person name="Hall J."/>
            <person name="Henson C."/>
            <person name="Hollinger A."/>
            <person name="Honan T."/>
            <person name="Huard M.D."/>
            <person name="Hughes L."/>
            <person name="Hurhula B."/>
            <person name="Husby M.E."/>
            <person name="Kamat A."/>
            <person name="Kanga B."/>
            <person name="Kashin S."/>
            <person name="Khazanovich D."/>
            <person name="Kisner P."/>
            <person name="Lance K."/>
            <person name="Lara M."/>
            <person name="Lee W."/>
            <person name="Lennon N."/>
            <person name="Letendre F."/>
            <person name="LeVine R."/>
            <person name="Lipovsky A."/>
            <person name="Liu X."/>
            <person name="Liu J."/>
            <person name="Liu S."/>
            <person name="Lokyitsang T."/>
            <person name="Lokyitsang Y."/>
            <person name="Lubonja R."/>
            <person name="Lui A."/>
            <person name="MacDonald P."/>
            <person name="Magnisalis V."/>
            <person name="Maru K."/>
            <person name="Matthews C."/>
            <person name="McCusker W."/>
            <person name="McDonough S."/>
            <person name="Mehta T."/>
            <person name="Meldrim J."/>
            <person name="Meneus L."/>
            <person name="Mihai O."/>
            <person name="Mihalev A."/>
            <person name="Mihova T."/>
            <person name="Mittelman R."/>
            <person name="Mlenga V."/>
            <person name="Montmayeur A."/>
            <person name="Mulrain L."/>
            <person name="Navidi A."/>
            <person name="Naylor J."/>
            <person name="Negash T."/>
            <person name="Nguyen T."/>
            <person name="Nguyen N."/>
            <person name="Nicol R."/>
            <person name="Norbu C."/>
            <person name="Norbu N."/>
            <person name="Novod N."/>
            <person name="O'Neill B."/>
            <person name="Osman S."/>
            <person name="Markiewicz E."/>
            <person name="Oyono O.L."/>
            <person name="Patti C."/>
            <person name="Phunkhang P."/>
            <person name="Pierre F."/>
            <person name="Priest M."/>
            <person name="Raghuraman S."/>
            <person name="Rege F."/>
            <person name="Reyes R."/>
            <person name="Rise C."/>
            <person name="Rogov P."/>
            <person name="Ross K."/>
            <person name="Ryan E."/>
            <person name="Settipalli S."/>
            <person name="Shea T."/>
            <person name="Sherpa N."/>
            <person name="Shi L."/>
            <person name="Shih D."/>
            <person name="Sparrow T."/>
            <person name="Spaulding J."/>
            <person name="Stalker J."/>
            <person name="Stange-Thomann N."/>
            <person name="Stavropoulos S."/>
            <person name="Stone C."/>
            <person name="Strader C."/>
            <person name="Tesfaye S."/>
            <person name="Thomson T."/>
            <person name="Thoulutsang Y."/>
            <person name="Thoulutsang D."/>
            <person name="Topham K."/>
            <person name="Topping I."/>
            <person name="Tsamla T."/>
            <person name="Vassiliev H."/>
            <person name="Vo A."/>
            <person name="Wangchuk T."/>
            <person name="Wangdi T."/>
            <person name="Weiand M."/>
            <person name="Wilkinson J."/>
            <person name="Wilson A."/>
            <person name="Yadav S."/>
            <person name="Young G."/>
            <person name="Yu Q."/>
            <person name="Zembek L."/>
            <person name="Zhong D."/>
            <person name="Zimmer A."/>
            <person name="Zwirko Z."/>
            <person name="Jaffe D.B."/>
            <person name="Alvarez P."/>
            <person name="Brockman W."/>
            <person name="Butler J."/>
            <person name="Chin C."/>
            <person name="Gnerre S."/>
            <person name="MacCallum I."/>
            <person name="Graves J.A."/>
            <person name="Ponting C.P."/>
            <person name="Breen M."/>
            <person name="Samollow P.B."/>
            <person name="Lander E.S."/>
            <person name="Lindblad-Toh K."/>
        </authorList>
    </citation>
    <scope>NUCLEOTIDE SEQUENCE [LARGE SCALE GENOMIC DNA]</scope>
</reference>
<name>F7BJ40_MONDO</name>
<dbReference type="PANTHER" id="PTHR14465:SF0">
    <property type="entry name" value="IQ DOMAIN-CONTAINING PROTEIN H"/>
    <property type="match status" value="1"/>
</dbReference>
<evidence type="ECO:0000256" key="1">
    <source>
        <dbReference type="SAM" id="MobiDB-lite"/>
    </source>
</evidence>
<dbReference type="PANTHER" id="PTHR14465">
    <property type="entry name" value="IQ DOMAIN-CONTAINING PROTEIN H"/>
    <property type="match status" value="1"/>
</dbReference>
<dbReference type="eggNOG" id="ENOG502QSF3">
    <property type="taxonomic scope" value="Eukaryota"/>
</dbReference>
<dbReference type="Pfam" id="PF24923">
    <property type="entry name" value="ATP-grasp_IQCH"/>
    <property type="match status" value="1"/>
</dbReference>
<dbReference type="GeneTree" id="ENSGT00390000008908"/>
<sequence length="620" mass="70780">MVGIPKVTPTSLTSQSLMDYDFFIYNGKIDQNASDFIAFKEHFCLSWGNIFSLLECIEKFLKDYAIPEVKIKGKYLIALLPDFELNTRPSKIDLLSVLENPSNILKLISQPGRRYRGQRGIEEAIIKIQSTWRCYRAKKAYFIFRRQKWAAGVIAINWLLHGHRARLKKILKEKRLKQLENFHIRAKHLAANWNRIRTSRRTIIHIPSLGFSYSVRSSIVDFNTQQNLQLGRLCDILDANVDVIYICPLQMPEELMKYYNKFLGLQTAVISGDPEDISDLTDRFRILCPEAIDFFPMVESLSQLIVDNLDVQRWIFKVDSDFKGNGTAFCDILSHLNCYSWVLRESHKHGVNDWSKKWAHEPAMEKISEELAGILAQHAQAVNEKRFPTWEKFLHTFLRQGGVIEAFPPSENVTNLTVDMLIEPSGEIKMLSTGDQLHADGPLRYSGISMPQSSIEPEVLNSLCFQVGYACKNRGIVGYLSIDLVTFIHPDTLEQQVWATDLEVFYSDQLSLAQFVLYMTRGNLDFSSSVLEVAPSIKKLNKSIREMKAQVSLATSIRYAVVSSQLTHSNLSLIFHSVFLQMCKAHGIAYDVENNRRGSPGGPHDLCSQSLHHPSRNIIT</sequence>
<feature type="compositionally biased region" description="Polar residues" evidence="1">
    <location>
        <begin position="607"/>
        <end position="620"/>
    </location>
</feature>
<protein>
    <recommendedName>
        <fullName evidence="2">IQCH-like ATP-grasp domain-containing protein</fullName>
    </recommendedName>
</protein>
<evidence type="ECO:0000313" key="3">
    <source>
        <dbReference type="Ensembl" id="ENSMODP00000011953.4"/>
    </source>
</evidence>
<reference evidence="3" key="2">
    <citation type="submission" date="2025-08" db="UniProtKB">
        <authorList>
            <consortium name="Ensembl"/>
        </authorList>
    </citation>
    <scope>IDENTIFICATION</scope>
</reference>
<dbReference type="InParanoid" id="F7BJ40"/>
<proteinExistence type="predicted"/>
<dbReference type="OMA" id="KFTHERD"/>
<dbReference type="HOGENOM" id="CLU_008013_0_0_1"/>
<dbReference type="PROSITE" id="PS50096">
    <property type="entry name" value="IQ"/>
    <property type="match status" value="1"/>
</dbReference>
<dbReference type="Proteomes" id="UP000002280">
    <property type="component" value="Chromosome 1"/>
</dbReference>